<protein>
    <submittedName>
        <fullName evidence="2">Archaeal enzyme of ATP-grasp superfamily</fullName>
    </submittedName>
</protein>
<dbReference type="EMBL" id="CP064791">
    <property type="protein sequence ID" value="QSG14738.1"/>
    <property type="molecule type" value="Genomic_DNA"/>
</dbReference>
<dbReference type="InterPro" id="IPR019151">
    <property type="entry name" value="Proteasome_assmbl_chaperone_2"/>
</dbReference>
<evidence type="ECO:0000313" key="3">
    <source>
        <dbReference type="Proteomes" id="UP000663292"/>
    </source>
</evidence>
<accession>A0A897NPQ7</accession>
<gene>
    <name evidence="2" type="ORF">HSEST_1205</name>
</gene>
<dbReference type="PANTHER" id="PTHR35610">
    <property type="entry name" value="3-ISOPROPYLMALATE DEHYDRATASE-RELATED"/>
    <property type="match status" value="1"/>
</dbReference>
<dbReference type="Pfam" id="PF09754">
    <property type="entry name" value="PAC2"/>
    <property type="match status" value="1"/>
</dbReference>
<dbReference type="Gene3D" id="3.40.50.10900">
    <property type="entry name" value="PAC-like subunit"/>
    <property type="match status" value="1"/>
</dbReference>
<evidence type="ECO:0000256" key="1">
    <source>
        <dbReference type="SAM" id="MobiDB-lite"/>
    </source>
</evidence>
<dbReference type="AlphaFoldDB" id="A0A897NPQ7"/>
<proteinExistence type="predicted"/>
<dbReference type="GeneID" id="68857841"/>
<feature type="region of interest" description="Disordered" evidence="1">
    <location>
        <begin position="231"/>
        <end position="253"/>
    </location>
</feature>
<dbReference type="SUPFAM" id="SSF159659">
    <property type="entry name" value="Cgl1923-like"/>
    <property type="match status" value="1"/>
</dbReference>
<dbReference type="RefSeq" id="WP_229122785.1">
    <property type="nucleotide sequence ID" value="NZ_CP064791.1"/>
</dbReference>
<reference evidence="2 3" key="1">
    <citation type="submission" date="2020-11" db="EMBL/GenBank/DDBJ databases">
        <title>Carbohydrate-dependent, anaerobic sulfur respiration: A novel catabolism in halophilic archaea.</title>
        <authorList>
            <person name="Sorokin D.Y."/>
            <person name="Messina E."/>
            <person name="Smedile F."/>
            <person name="La Cono V."/>
            <person name="Hallsworth J.E."/>
            <person name="Yakimov M.M."/>
        </authorList>
    </citation>
    <scope>NUCLEOTIDE SEQUENCE [LARGE SCALE GENOMIC DNA]</scope>
    <source>
        <strain evidence="2 3">HSR-Est</strain>
    </source>
</reference>
<evidence type="ECO:0000313" key="2">
    <source>
        <dbReference type="EMBL" id="QSG14738.1"/>
    </source>
</evidence>
<organism evidence="2 3">
    <name type="scientific">Halapricum desulfuricans</name>
    <dbReference type="NCBI Taxonomy" id="2841257"/>
    <lineage>
        <taxon>Archaea</taxon>
        <taxon>Methanobacteriati</taxon>
        <taxon>Methanobacteriota</taxon>
        <taxon>Stenosarchaea group</taxon>
        <taxon>Halobacteria</taxon>
        <taxon>Halobacteriales</taxon>
        <taxon>Haloarculaceae</taxon>
        <taxon>Halapricum</taxon>
    </lineage>
</organism>
<sequence>MVPDPTFEMKVSGDQRPGSSLVVGLSHFGMAGLSAVDYLVRHTDAEQIGHISPDEFPAIAPFQNGEPRHHTRLYHLSDVNISVLVGELFVPVWAAHSFADAIVDWVDSVPIEEIAILHGVPYPHGPDEHGVFHVSTPTYHTRRIAETDIQPLGGGLFDGVVGEIVTRSLDDRAPPTGVYVTPAHPPGPDLDAALVLLDAIQDIYDISVDAEELKQRSEELKQYYTELSERMQSISDGEQPLGSRDYPDDRMYM</sequence>
<name>A0A897NPQ7_9EURY</name>
<dbReference type="PANTHER" id="PTHR35610:SF3">
    <property type="entry name" value="PROTEASOME ASSEMBLY CHAPERONE FAMILY PROTEIN"/>
    <property type="match status" value="1"/>
</dbReference>
<keyword evidence="3" id="KW-1185">Reference proteome</keyword>
<dbReference type="Proteomes" id="UP000663292">
    <property type="component" value="Chromosome"/>
</dbReference>
<dbReference type="InterPro" id="IPR038389">
    <property type="entry name" value="PSMG2_sf"/>
</dbReference>